<feature type="chain" id="PRO_5001826449" description="Calx-beta domain-containing protein" evidence="2">
    <location>
        <begin position="19"/>
        <end position="1454"/>
    </location>
</feature>
<dbReference type="STRING" id="1121014.N788_12475"/>
<dbReference type="Gene3D" id="2.60.40.2030">
    <property type="match status" value="1"/>
</dbReference>
<proteinExistence type="predicted"/>
<sequence>MAATLLILGLACSHVAFAQVINAFSGGGVGDGAPVATAAWQGNKMLGDGTGAIFISQSAGDRIRRVSPAGIVSTWAGPVNAWYHGAHPPQFGVDLSSPSRLSTDGAGTIHVYESGPRRIREIAANGSVRLRADAAALGNRFNVRGLASDSSGNLFLSADNAVWRLDQAGVFTAVAGTGTAGYSGDGGPATSAMVSSPSALVRASDGTLYVADYGNDRVRRITPAGVISTLAQVPSPEELLLAPNGDLYVAGRDYRVRRITPAGVVTVVAGNGESTGGYSGNGGPAVNAVLSFIHSLAFTASGDLLIAHAPAVIRRVDAGGTIHPWSGELLGDGLARFETSFNQPTALAVDGQGNILLAHHNRIRRVAPDGVTSTVAGRSGVGSSGDGGPALDALFRTIEAMVVDAAGNIYFSETSSAVVRVVRTNGTVERFAGNGSFSVSGDGGPAVDAGVPWPKGLAVDGQGRLYIASRRSVRRVELDGSITTYAGGLQSGFAGDGGPATQALFCYPTELSFAVGALFIADSCNNRIRRVDAAGIVTTVAGNGSGGRPGEGGLALESPFTLYGAMAIARDGSIFVAQPEDRRIYRIDVDGVVRLAAGNGQPGYGGDGGHADQAGFNYIGPMTVDSSGALFIGDQGINLLRKVTGFTQQPTLPVISIADAAVLEGDTGTSIARFVVSLDRASSGPVGFRVRTQSGTALVGTDLIAPDGGDRVIGVGQLSVEVEVEVIGDTLEESEETFQLVLESVTGAQLGRSAATGTIADNDNATGGPPGGLGAPLARADRRVVAINAPAFLVEVLHNDDFDPANLGASPVTVVGSAQGGQAMVVGDAVRFTPQPGFAGEGGFRYRLCDTQSRCTEAAVAIVLRPIPRRDLEVLSRSGRFTQPLQNLPAMPAAVFRTTQLAAGKTFGMSPSVDDAPASPWNSTVGRTYQFFFLDRDDGAQDVPHIVHVDMLQSTGGEKLDLYLGLDVNGDGWPQEDEVLCMDAQSPSPRCDALMPAPLTDISRYWVMVHNRNPVPARAELVTYDVPLLPSDGSLVATGPGKVPANEAFDLLLSWRDLSLLEGERRLGYVWLETSPGVAAGGFPVRLHRTGNVEEPVLLTPGLPTTVRLAPGRSHRRIFLDVPVGSTRLEVDASAPNNQFTMQLVHAGADNDAADTSVPESPQAGTALARPKRGPAVQAVPQPGRWYVVANNAGVAPGEMTFTANVEGAAPKVRPGSYFNSARPGHGLFLYPAGDQWAGLWYAYANDGGPTWYYLQGLAPGANGVWTGELYRAAWNGSSNRLVDVGVVTVAPTGPDAFTFSYTLDGLSGSEPMASLGRGCPTSAGLPQDLSSHWFDPTRAGTGFSVQMWQDYEYFAAFIYDARGVPRFLAAERSGFGGAESTLALQQLRGSCPTCTFTPSQRSNVGTLLRRVSGGSLDVIELDLEFTHGVPGLWSSIDNLELLGGTGTTQGCVP</sequence>
<feature type="signal peptide" evidence="2">
    <location>
        <begin position="1"/>
        <end position="18"/>
    </location>
</feature>
<evidence type="ECO:0000256" key="2">
    <source>
        <dbReference type="SAM" id="SignalP"/>
    </source>
</evidence>
<dbReference type="SUPFAM" id="SSF141072">
    <property type="entry name" value="CalX-like"/>
    <property type="match status" value="1"/>
</dbReference>
<accession>A0A087MI18</accession>
<dbReference type="PANTHER" id="PTHR46388:SF2">
    <property type="entry name" value="NHL REPEAT-CONTAINING PROTEIN 2"/>
    <property type="match status" value="1"/>
</dbReference>
<dbReference type="InterPro" id="IPR038081">
    <property type="entry name" value="CalX-like_sf"/>
</dbReference>
<dbReference type="Pfam" id="PF17963">
    <property type="entry name" value="Big_9"/>
    <property type="match status" value="1"/>
</dbReference>
<evidence type="ECO:0008006" key="5">
    <source>
        <dbReference type="Google" id="ProtNLM"/>
    </source>
</evidence>
<keyword evidence="4" id="KW-1185">Reference proteome</keyword>
<dbReference type="Proteomes" id="UP000029085">
    <property type="component" value="Unassembled WGS sequence"/>
</dbReference>
<evidence type="ECO:0000313" key="3">
    <source>
        <dbReference type="EMBL" id="KFL36521.1"/>
    </source>
</evidence>
<dbReference type="PATRIC" id="fig|1121014.3.peg.1562"/>
<dbReference type="SUPFAM" id="SSF101898">
    <property type="entry name" value="NHL repeat"/>
    <property type="match status" value="1"/>
</dbReference>
<name>A0A087MI18_9GAMM</name>
<feature type="region of interest" description="Disordered" evidence="1">
    <location>
        <begin position="1152"/>
        <end position="1176"/>
    </location>
</feature>
<dbReference type="SUPFAM" id="SSF63829">
    <property type="entry name" value="Calcium-dependent phosphotriesterase"/>
    <property type="match status" value="1"/>
</dbReference>
<evidence type="ECO:0000313" key="4">
    <source>
        <dbReference type="Proteomes" id="UP000029085"/>
    </source>
</evidence>
<organism evidence="3 4">
    <name type="scientific">Arenimonas donghaensis DSM 18148 = HO3-R19</name>
    <dbReference type="NCBI Taxonomy" id="1121014"/>
    <lineage>
        <taxon>Bacteria</taxon>
        <taxon>Pseudomonadati</taxon>
        <taxon>Pseudomonadota</taxon>
        <taxon>Gammaproteobacteria</taxon>
        <taxon>Lysobacterales</taxon>
        <taxon>Lysobacteraceae</taxon>
        <taxon>Arenimonas</taxon>
    </lineage>
</organism>
<reference evidence="3 4" key="2">
    <citation type="journal article" date="2015" name="Stand. Genomic Sci.">
        <title>High quality draft genomic sequence of Arenimonas donghaensis DSM 18148(T).</title>
        <authorList>
            <person name="Chen F."/>
            <person name="Wang H."/>
            <person name="Cao Y."/>
            <person name="Li X."/>
            <person name="Wang G."/>
        </authorList>
    </citation>
    <scope>NUCLEOTIDE SEQUENCE [LARGE SCALE GENOMIC DNA]</scope>
    <source>
        <strain evidence="3 4">HO3-R19</strain>
    </source>
</reference>
<keyword evidence="2" id="KW-0732">Signal</keyword>
<dbReference type="EMBL" id="AVCJ01000013">
    <property type="protein sequence ID" value="KFL36521.1"/>
    <property type="molecule type" value="Genomic_DNA"/>
</dbReference>
<dbReference type="InterPro" id="IPR011042">
    <property type="entry name" value="6-blade_b-propeller_TolB-like"/>
</dbReference>
<protein>
    <recommendedName>
        <fullName evidence="5">Calx-beta domain-containing protein</fullName>
    </recommendedName>
</protein>
<reference evidence="4" key="1">
    <citation type="submission" date="2013-08" db="EMBL/GenBank/DDBJ databases">
        <title>Genome sequencing of Arenimonas donghaensis.</title>
        <authorList>
            <person name="Chen F."/>
            <person name="Wang G."/>
        </authorList>
    </citation>
    <scope>NUCLEOTIDE SEQUENCE [LARGE SCALE GENOMIC DNA]</scope>
    <source>
        <strain evidence="4">HO3-R19</strain>
    </source>
</reference>
<dbReference type="Gene3D" id="2.120.10.30">
    <property type="entry name" value="TolB, C-terminal domain"/>
    <property type="match status" value="6"/>
</dbReference>
<comment type="caution">
    <text evidence="3">The sequence shown here is derived from an EMBL/GenBank/DDBJ whole genome shotgun (WGS) entry which is preliminary data.</text>
</comment>
<gene>
    <name evidence="3" type="ORF">N788_12475</name>
</gene>
<dbReference type="PANTHER" id="PTHR46388">
    <property type="entry name" value="NHL REPEAT-CONTAINING PROTEIN 2"/>
    <property type="match status" value="1"/>
</dbReference>
<evidence type="ECO:0000256" key="1">
    <source>
        <dbReference type="SAM" id="MobiDB-lite"/>
    </source>
</evidence>
<dbReference type="Gene3D" id="2.60.40.3440">
    <property type="match status" value="1"/>
</dbReference>